<gene>
    <name evidence="15" type="ORF">A2754_03820</name>
</gene>
<dbReference type="GO" id="GO:0005886">
    <property type="term" value="C:plasma membrane"/>
    <property type="evidence" value="ECO:0007669"/>
    <property type="project" value="UniProtKB-SubCell"/>
</dbReference>
<evidence type="ECO:0000259" key="14">
    <source>
        <dbReference type="Pfam" id="PF02163"/>
    </source>
</evidence>
<dbReference type="InterPro" id="IPR008915">
    <property type="entry name" value="Peptidase_M50"/>
</dbReference>
<dbReference type="InterPro" id="IPR052348">
    <property type="entry name" value="Metallopeptidase_M50B"/>
</dbReference>
<dbReference type="PANTHER" id="PTHR35864">
    <property type="entry name" value="ZINC METALLOPROTEASE MJ0611-RELATED"/>
    <property type="match status" value="1"/>
</dbReference>
<dbReference type="CDD" id="cd06158">
    <property type="entry name" value="S2P-M50_like_1"/>
    <property type="match status" value="1"/>
</dbReference>
<keyword evidence="11" id="KW-0482">Metalloprotease</keyword>
<comment type="cofactor">
    <cofactor evidence="1">
        <name>Zn(2+)</name>
        <dbReference type="ChEBI" id="CHEBI:29105"/>
    </cofactor>
</comment>
<evidence type="ECO:0000256" key="11">
    <source>
        <dbReference type="ARBA" id="ARBA00023049"/>
    </source>
</evidence>
<evidence type="ECO:0000313" key="16">
    <source>
        <dbReference type="Proteomes" id="UP000177953"/>
    </source>
</evidence>
<comment type="subcellular location">
    <subcellularLocation>
        <location evidence="2">Cell membrane</location>
        <topology evidence="2">Multi-pass membrane protein</topology>
    </subcellularLocation>
</comment>
<evidence type="ECO:0000256" key="6">
    <source>
        <dbReference type="ARBA" id="ARBA00022692"/>
    </source>
</evidence>
<comment type="caution">
    <text evidence="15">The sequence shown here is derived from an EMBL/GenBank/DDBJ whole genome shotgun (WGS) entry which is preliminary data.</text>
</comment>
<feature type="transmembrane region" description="Helical" evidence="13">
    <location>
        <begin position="7"/>
        <end position="24"/>
    </location>
</feature>
<protein>
    <recommendedName>
        <fullName evidence="14">Peptidase M50 domain-containing protein</fullName>
    </recommendedName>
</protein>
<feature type="transmembrane region" description="Helical" evidence="13">
    <location>
        <begin position="172"/>
        <end position="192"/>
    </location>
</feature>
<dbReference type="EMBL" id="MFPU01000037">
    <property type="protein sequence ID" value="OGH69478.1"/>
    <property type="molecule type" value="Genomic_DNA"/>
</dbReference>
<dbReference type="GO" id="GO:0008237">
    <property type="term" value="F:metallopeptidase activity"/>
    <property type="evidence" value="ECO:0007669"/>
    <property type="project" value="UniProtKB-KW"/>
</dbReference>
<reference evidence="15 16" key="1">
    <citation type="journal article" date="2016" name="Nat. Commun.">
        <title>Thousands of microbial genomes shed light on interconnected biogeochemical processes in an aquifer system.</title>
        <authorList>
            <person name="Anantharaman K."/>
            <person name="Brown C.T."/>
            <person name="Hug L.A."/>
            <person name="Sharon I."/>
            <person name="Castelle C.J."/>
            <person name="Probst A.J."/>
            <person name="Thomas B.C."/>
            <person name="Singh A."/>
            <person name="Wilkins M.J."/>
            <person name="Karaoz U."/>
            <person name="Brodie E.L."/>
            <person name="Williams K.H."/>
            <person name="Hubbard S.S."/>
            <person name="Banfield J.F."/>
        </authorList>
    </citation>
    <scope>NUCLEOTIDE SEQUENCE [LARGE SCALE GENOMIC DNA]</scope>
</reference>
<dbReference type="Proteomes" id="UP000177953">
    <property type="component" value="Unassembled WGS sequence"/>
</dbReference>
<dbReference type="Pfam" id="PF02163">
    <property type="entry name" value="Peptidase_M50"/>
    <property type="match status" value="2"/>
</dbReference>
<dbReference type="PANTHER" id="PTHR35864:SF1">
    <property type="entry name" value="ZINC METALLOPROTEASE YWHC-RELATED"/>
    <property type="match status" value="1"/>
</dbReference>
<dbReference type="GO" id="GO:0046872">
    <property type="term" value="F:metal ion binding"/>
    <property type="evidence" value="ECO:0007669"/>
    <property type="project" value="UniProtKB-KW"/>
</dbReference>
<evidence type="ECO:0000256" key="1">
    <source>
        <dbReference type="ARBA" id="ARBA00001947"/>
    </source>
</evidence>
<feature type="transmembrane region" description="Helical" evidence="13">
    <location>
        <begin position="53"/>
        <end position="73"/>
    </location>
</feature>
<name>A0A1F6MD51_9BACT</name>
<keyword evidence="12 13" id="KW-0472">Membrane</keyword>
<feature type="domain" description="Peptidase M50" evidence="14">
    <location>
        <begin position="122"/>
        <end position="179"/>
    </location>
</feature>
<evidence type="ECO:0000256" key="12">
    <source>
        <dbReference type="ARBA" id="ARBA00023136"/>
    </source>
</evidence>
<keyword evidence="10 13" id="KW-1133">Transmembrane helix</keyword>
<dbReference type="InterPro" id="IPR044537">
    <property type="entry name" value="Rip2-like"/>
</dbReference>
<keyword evidence="7" id="KW-0479">Metal-binding</keyword>
<evidence type="ECO:0000256" key="9">
    <source>
        <dbReference type="ARBA" id="ARBA00022833"/>
    </source>
</evidence>
<evidence type="ECO:0000256" key="7">
    <source>
        <dbReference type="ARBA" id="ARBA00022723"/>
    </source>
</evidence>
<feature type="transmembrane region" description="Helical" evidence="13">
    <location>
        <begin position="123"/>
        <end position="143"/>
    </location>
</feature>
<comment type="similarity">
    <text evidence="3">Belongs to the peptidase M50B family.</text>
</comment>
<keyword evidence="9" id="KW-0862">Zinc</keyword>
<evidence type="ECO:0000256" key="3">
    <source>
        <dbReference type="ARBA" id="ARBA00007931"/>
    </source>
</evidence>
<feature type="transmembrane region" description="Helical" evidence="13">
    <location>
        <begin position="94"/>
        <end position="117"/>
    </location>
</feature>
<keyword evidence="8" id="KW-0378">Hydrolase</keyword>
<evidence type="ECO:0000256" key="5">
    <source>
        <dbReference type="ARBA" id="ARBA00022670"/>
    </source>
</evidence>
<keyword evidence="4" id="KW-1003">Cell membrane</keyword>
<dbReference type="GO" id="GO:0006508">
    <property type="term" value="P:proteolysis"/>
    <property type="evidence" value="ECO:0007669"/>
    <property type="project" value="UniProtKB-KW"/>
</dbReference>
<keyword evidence="6 13" id="KW-0812">Transmembrane</keyword>
<sequence length="203" mass="22387">MMELTSLFFYFIIIIPSAIIHEYAHGWMADQLGDPTARYAGRLTLDPRAHIDLWGTIVMPLLLFISTGGRVLFAYAKPVPYNPYNLKNQKWGPAMVGLAGPAANLLLAAAFAIVLRLFPASAIAPFLGIIVYANVLLMVFNLVPIPPLDGSKVLYALLPNSAVGIKQFLDRYGFFILLVFVFFLFELLAPIIDGVFRLLVGSI</sequence>
<evidence type="ECO:0000256" key="2">
    <source>
        <dbReference type="ARBA" id="ARBA00004651"/>
    </source>
</evidence>
<dbReference type="AlphaFoldDB" id="A0A1F6MD51"/>
<keyword evidence="5" id="KW-0645">Protease</keyword>
<accession>A0A1F6MD51</accession>
<organism evidence="15 16">
    <name type="scientific">Candidatus Magasanikbacteria bacterium RIFCSPHIGHO2_01_FULL_47_8</name>
    <dbReference type="NCBI Taxonomy" id="1798673"/>
    <lineage>
        <taxon>Bacteria</taxon>
        <taxon>Candidatus Magasanikiibacteriota</taxon>
    </lineage>
</organism>
<evidence type="ECO:0000256" key="8">
    <source>
        <dbReference type="ARBA" id="ARBA00022801"/>
    </source>
</evidence>
<proteinExistence type="inferred from homology"/>
<feature type="domain" description="Peptidase M50" evidence="14">
    <location>
        <begin position="11"/>
        <end position="115"/>
    </location>
</feature>
<evidence type="ECO:0000256" key="13">
    <source>
        <dbReference type="SAM" id="Phobius"/>
    </source>
</evidence>
<evidence type="ECO:0000313" key="15">
    <source>
        <dbReference type="EMBL" id="OGH69478.1"/>
    </source>
</evidence>
<evidence type="ECO:0000256" key="10">
    <source>
        <dbReference type="ARBA" id="ARBA00022989"/>
    </source>
</evidence>
<evidence type="ECO:0000256" key="4">
    <source>
        <dbReference type="ARBA" id="ARBA00022475"/>
    </source>
</evidence>